<evidence type="ECO:0000256" key="2">
    <source>
        <dbReference type="ARBA" id="ARBA00022448"/>
    </source>
</evidence>
<dbReference type="PROSITE" id="PS51847">
    <property type="entry name" value="SMP"/>
    <property type="match status" value="1"/>
</dbReference>
<organism evidence="14 15">
    <name type="scientific">Elliptochloris bilobata</name>
    <dbReference type="NCBI Taxonomy" id="381761"/>
    <lineage>
        <taxon>Eukaryota</taxon>
        <taxon>Viridiplantae</taxon>
        <taxon>Chlorophyta</taxon>
        <taxon>core chlorophytes</taxon>
        <taxon>Trebouxiophyceae</taxon>
        <taxon>Trebouxiophyceae incertae sedis</taxon>
        <taxon>Elliptochloris clade</taxon>
        <taxon>Elliptochloris</taxon>
    </lineage>
</organism>
<dbReference type="PANTHER" id="PTHR47261">
    <property type="entry name" value="CALCIUM-DEPENDENT LIPID-BINDING (CALB DOMAIN) FAMILY PROTEIN"/>
    <property type="match status" value="1"/>
</dbReference>
<feature type="domain" description="SMP-LTD" evidence="13">
    <location>
        <begin position="65"/>
        <end position="256"/>
    </location>
</feature>
<comment type="caution">
    <text evidence="14">The sequence shown here is derived from an EMBL/GenBank/DDBJ whole genome shotgun (WGS) entry which is preliminary data.</text>
</comment>
<feature type="transmembrane region" description="Helical" evidence="10">
    <location>
        <begin position="1102"/>
        <end position="1125"/>
    </location>
</feature>
<evidence type="ECO:0000256" key="6">
    <source>
        <dbReference type="ARBA" id="ARBA00023055"/>
    </source>
</evidence>
<keyword evidence="6" id="KW-0445">Lipid transport</keyword>
<feature type="transmembrane region" description="Helical" evidence="10">
    <location>
        <begin position="916"/>
        <end position="938"/>
    </location>
</feature>
<dbReference type="SUPFAM" id="SSF49562">
    <property type="entry name" value="C2 domain (Calcium/lipid-binding domain, CaLB)"/>
    <property type="match status" value="1"/>
</dbReference>
<feature type="compositionally biased region" description="Basic and acidic residues" evidence="9">
    <location>
        <begin position="613"/>
        <end position="631"/>
    </location>
</feature>
<dbReference type="InterPro" id="IPR031468">
    <property type="entry name" value="SMP_LBD"/>
</dbReference>
<keyword evidence="2" id="KW-0813">Transport</keyword>
<keyword evidence="4" id="KW-0029">Amino-acid transport</keyword>
<feature type="compositionally biased region" description="Basic and acidic residues" evidence="9">
    <location>
        <begin position="571"/>
        <end position="588"/>
    </location>
</feature>
<dbReference type="InterPro" id="IPR035892">
    <property type="entry name" value="C2_domain_sf"/>
</dbReference>
<accession>A0AAW1QN76</accession>
<dbReference type="SMART" id="SM00239">
    <property type="entry name" value="C2"/>
    <property type="match status" value="1"/>
</dbReference>
<dbReference type="CDD" id="cd21669">
    <property type="entry name" value="SMP_SF"/>
    <property type="match status" value="1"/>
</dbReference>
<dbReference type="PROSITE" id="PS50004">
    <property type="entry name" value="C2"/>
    <property type="match status" value="1"/>
</dbReference>
<dbReference type="GO" id="GO:0006865">
    <property type="term" value="P:amino acid transport"/>
    <property type="evidence" value="ECO:0007669"/>
    <property type="project" value="UniProtKB-KW"/>
</dbReference>
<keyword evidence="5 10" id="KW-1133">Transmembrane helix</keyword>
<feature type="region of interest" description="Disordered" evidence="9">
    <location>
        <begin position="700"/>
        <end position="729"/>
    </location>
</feature>
<evidence type="ECO:0000256" key="9">
    <source>
        <dbReference type="SAM" id="MobiDB-lite"/>
    </source>
</evidence>
<keyword evidence="7" id="KW-0446">Lipid-binding</keyword>
<evidence type="ECO:0000259" key="13">
    <source>
        <dbReference type="PROSITE" id="PS51847"/>
    </source>
</evidence>
<feature type="transmembrane region" description="Helical" evidence="10">
    <location>
        <begin position="1185"/>
        <end position="1208"/>
    </location>
</feature>
<keyword evidence="8 10" id="KW-0472">Membrane</keyword>
<feature type="transmembrane region" description="Helical" evidence="10">
    <location>
        <begin position="1028"/>
        <end position="1049"/>
    </location>
</feature>
<feature type="transmembrane region" description="Helical" evidence="10">
    <location>
        <begin position="1254"/>
        <end position="1281"/>
    </location>
</feature>
<keyword evidence="15" id="KW-1185">Reference proteome</keyword>
<dbReference type="CDD" id="cd00030">
    <property type="entry name" value="C2"/>
    <property type="match status" value="1"/>
</dbReference>
<comment type="subcellular location">
    <subcellularLocation>
        <location evidence="1">Membrane</location>
    </subcellularLocation>
</comment>
<proteinExistence type="predicted"/>
<sequence>MDGCSMLLALAAHLAVQWLTHLPWWQRVSRRFIWWSHDVPPQGPYGAYTGEPDNSTTAMVLYSDNAEAVEWVNMCWRKMWRVFQRGMERWLADLLQPVFDNLVADRMVPRFVQRLRILEFTIDHEAPYFSNMRRRTSRRDSDLNGVVDVRYTGGARMLLLIEVGQGRWRFKLPVLVSDLDLECRLWLKLRLAPMAPYIGSLSAAFVGPPTIRLQLLPYNRVRIMRIPILQAFLTKLLTVDLPGLIVLPRRLDVNIPPSVGAVAEAAVGRDAVMRAVASAVLQGTGYMHADALENALIAALPLGPQSPAGGVSLPHSFYGELQVTLLEARNLPVWGFPWQSNPYCRLTLGGQAVRSRRDDDTSHAGRHRAPVWNQEFQFLVENPTSQVLTISVHDSRITGRPDLGIVRLPLSRMPSDGRMSAWLPVQSSAAGRRRQGEVHVQLIYKPFEDDEEEELGEPEPYELLVEEQSITDIKSAADASSRAAVAASAAAAAVALGAAAVAAAAAGKNGGGPEGAAARVRAAVLQSLDEAAAGGSLADLTPEDLFPGVAFRISRDEDDEDAPYHRPGGTRKGEGGDRRGADADRADEAVVPVGLATASLDGGEEPSIGRGQVHSERDLPSVVNAEREAGRRALPTIVEAEEPSMEMHGGEGAAKAGDEARLARVGRWGWALVAADAVAGAAASAGASIGEAVGGLASLVRREDGDGEPGDGKPKPGARRRREGGDEDAVEELVMPPDLPIEAIAEEVKESWRLKEQRCLLGLLTAPAGLILLALLSASSAASPDDEYYQSSENSPRAGPRRSGEANALLGIDEENDKGFPGFEAPRTPLEFHAKLSPFAGMRSLSAKAASDVREPLLRTPSNGRAQSRRWSEPGDAGARSAEEAGGTSELQTLFNSVNALCGIGLLATPFALAEMGWLALMLMLALGGLFCHTGLLLERCMDAPWMRSYPDIGERAFGSRGRVAVAVMLYAELYLTSVDLLILAGDNLGAVAPGFQPFGAGFGSQGAWTVVAAAAALPTVWLRSLGLLAWLSALGVVVSFGLTGLVAWEGTLLGFPHRSPPALRPAGALLALGLISFNYGGHALFPSLISAMRRRSAYPRVLGATFASVVAVYVAAAALGYGAFGDSAKQNVTLNMQATLPGALPTKLAVWIVIVAPFTKYALVLTPIATALEELLPRQAAEKGAGCCGLLQSLGVRTALVASTLAVAVSVPLFAFVMAFVGSFLAMTGCVTVPALCYYCIRRAELRGAERVGTLAIVVVGVVLSVAGTVDSVLQITAAYGRS</sequence>
<feature type="transmembrane region" description="Helical" evidence="10">
    <location>
        <begin position="1069"/>
        <end position="1090"/>
    </location>
</feature>
<dbReference type="Pfam" id="PF00168">
    <property type="entry name" value="C2"/>
    <property type="match status" value="1"/>
</dbReference>
<feature type="region of interest" description="Disordered" evidence="9">
    <location>
        <begin position="553"/>
        <end position="633"/>
    </location>
</feature>
<dbReference type="Gene3D" id="2.60.40.150">
    <property type="entry name" value="C2 domain"/>
    <property type="match status" value="1"/>
</dbReference>
<evidence type="ECO:0000313" key="14">
    <source>
        <dbReference type="EMBL" id="KAK9822688.1"/>
    </source>
</evidence>
<name>A0AAW1QN76_9CHLO</name>
<feature type="transmembrane region" description="Helical" evidence="10">
    <location>
        <begin position="1149"/>
        <end position="1173"/>
    </location>
</feature>
<feature type="chain" id="PRO_5043609704" description="C2 domain-containing protein" evidence="11">
    <location>
        <begin position="31"/>
        <end position="1284"/>
    </location>
</feature>
<dbReference type="InterPro" id="IPR000008">
    <property type="entry name" value="C2_dom"/>
</dbReference>
<keyword evidence="11" id="KW-0732">Signal</keyword>
<gene>
    <name evidence="14" type="ORF">WJX81_000906</name>
</gene>
<dbReference type="GO" id="GO:0006869">
    <property type="term" value="P:lipid transport"/>
    <property type="evidence" value="ECO:0007669"/>
    <property type="project" value="UniProtKB-KW"/>
</dbReference>
<evidence type="ECO:0000256" key="8">
    <source>
        <dbReference type="ARBA" id="ARBA00023136"/>
    </source>
</evidence>
<dbReference type="InterPro" id="IPR013057">
    <property type="entry name" value="AA_transpt_TM"/>
</dbReference>
<dbReference type="GO" id="GO:0016020">
    <property type="term" value="C:membrane"/>
    <property type="evidence" value="ECO:0007669"/>
    <property type="project" value="UniProtKB-SubCell"/>
</dbReference>
<evidence type="ECO:0000313" key="15">
    <source>
        <dbReference type="Proteomes" id="UP001445335"/>
    </source>
</evidence>
<feature type="region of interest" description="Disordered" evidence="9">
    <location>
        <begin position="851"/>
        <end position="885"/>
    </location>
</feature>
<feature type="transmembrane region" description="Helical" evidence="10">
    <location>
        <begin position="964"/>
        <end position="986"/>
    </location>
</feature>
<feature type="signal peptide" evidence="11">
    <location>
        <begin position="1"/>
        <end position="30"/>
    </location>
</feature>
<evidence type="ECO:0000256" key="1">
    <source>
        <dbReference type="ARBA" id="ARBA00004370"/>
    </source>
</evidence>
<dbReference type="GO" id="GO:0008289">
    <property type="term" value="F:lipid binding"/>
    <property type="evidence" value="ECO:0007669"/>
    <property type="project" value="UniProtKB-KW"/>
</dbReference>
<evidence type="ECO:0000256" key="7">
    <source>
        <dbReference type="ARBA" id="ARBA00023121"/>
    </source>
</evidence>
<evidence type="ECO:0000256" key="10">
    <source>
        <dbReference type="SAM" id="Phobius"/>
    </source>
</evidence>
<evidence type="ECO:0000256" key="3">
    <source>
        <dbReference type="ARBA" id="ARBA00022692"/>
    </source>
</evidence>
<feature type="region of interest" description="Disordered" evidence="9">
    <location>
        <begin position="783"/>
        <end position="804"/>
    </location>
</feature>
<feature type="transmembrane region" description="Helical" evidence="10">
    <location>
        <begin position="1214"/>
        <end position="1242"/>
    </location>
</feature>
<dbReference type="Proteomes" id="UP001445335">
    <property type="component" value="Unassembled WGS sequence"/>
</dbReference>
<feature type="compositionally biased region" description="Basic and acidic residues" evidence="9">
    <location>
        <begin position="700"/>
        <end position="714"/>
    </location>
</feature>
<reference evidence="14 15" key="1">
    <citation type="journal article" date="2024" name="Nat. Commun.">
        <title>Phylogenomics reveals the evolutionary origins of lichenization in chlorophyte algae.</title>
        <authorList>
            <person name="Puginier C."/>
            <person name="Libourel C."/>
            <person name="Otte J."/>
            <person name="Skaloud P."/>
            <person name="Haon M."/>
            <person name="Grisel S."/>
            <person name="Petersen M."/>
            <person name="Berrin J.G."/>
            <person name="Delaux P.M."/>
            <person name="Dal Grande F."/>
            <person name="Keller J."/>
        </authorList>
    </citation>
    <scope>NUCLEOTIDE SEQUENCE [LARGE SCALE GENOMIC DNA]</scope>
    <source>
        <strain evidence="14 15">SAG 245.80</strain>
    </source>
</reference>
<evidence type="ECO:0000256" key="11">
    <source>
        <dbReference type="SAM" id="SignalP"/>
    </source>
</evidence>
<evidence type="ECO:0000256" key="4">
    <source>
        <dbReference type="ARBA" id="ARBA00022970"/>
    </source>
</evidence>
<evidence type="ECO:0008006" key="16">
    <source>
        <dbReference type="Google" id="ProtNLM"/>
    </source>
</evidence>
<evidence type="ECO:0000256" key="5">
    <source>
        <dbReference type="ARBA" id="ARBA00022989"/>
    </source>
</evidence>
<dbReference type="EMBL" id="JALJOU010000084">
    <property type="protein sequence ID" value="KAK9822688.1"/>
    <property type="molecule type" value="Genomic_DNA"/>
</dbReference>
<feature type="transmembrane region" description="Helical" evidence="10">
    <location>
        <begin position="1006"/>
        <end position="1023"/>
    </location>
</feature>
<keyword evidence="3 10" id="KW-0812">Transmembrane</keyword>
<protein>
    <recommendedName>
        <fullName evidence="16">C2 domain-containing protein</fullName>
    </recommendedName>
</protein>
<feature type="domain" description="C2" evidence="12">
    <location>
        <begin position="301"/>
        <end position="423"/>
    </location>
</feature>
<evidence type="ECO:0000259" key="12">
    <source>
        <dbReference type="PROSITE" id="PS50004"/>
    </source>
</evidence>
<dbReference type="Pfam" id="PF01490">
    <property type="entry name" value="Aa_trans"/>
    <property type="match status" value="1"/>
</dbReference>
<dbReference type="PANTHER" id="PTHR47261:SF4">
    <property type="entry name" value="C2 DOMAIN-CONTAINING PROTEIN"/>
    <property type="match status" value="1"/>
</dbReference>